<accession>A0A5D6W1C9</accession>
<keyword evidence="2" id="KW-0472">Membrane</keyword>
<dbReference type="NCBIfam" id="TIGR03177">
    <property type="entry name" value="pilus_cpaB"/>
    <property type="match status" value="1"/>
</dbReference>
<evidence type="ECO:0000256" key="2">
    <source>
        <dbReference type="SAM" id="Phobius"/>
    </source>
</evidence>
<comment type="caution">
    <text evidence="4">The sequence shown here is derived from an EMBL/GenBank/DDBJ whole genome shotgun (WGS) entry which is preliminary data.</text>
</comment>
<dbReference type="Pfam" id="PF16976">
    <property type="entry name" value="RcpC"/>
    <property type="match status" value="1"/>
</dbReference>
<name>A0A5D6W1C9_9FIRM</name>
<dbReference type="InterPro" id="IPR017592">
    <property type="entry name" value="Pilus_assmbl_Flp-typ_CpaB"/>
</dbReference>
<dbReference type="CDD" id="cd11614">
    <property type="entry name" value="SAF_CpaB_FlgA_like"/>
    <property type="match status" value="1"/>
</dbReference>
<dbReference type="OrthoDB" id="163768at2"/>
<dbReference type="PROSITE" id="PS51257">
    <property type="entry name" value="PROKAR_LIPOPROTEIN"/>
    <property type="match status" value="1"/>
</dbReference>
<dbReference type="EMBL" id="VTOY01000006">
    <property type="protein sequence ID" value="TYZ22261.1"/>
    <property type="molecule type" value="Genomic_DNA"/>
</dbReference>
<dbReference type="InterPro" id="IPR031571">
    <property type="entry name" value="RcpC_dom"/>
</dbReference>
<dbReference type="AlphaFoldDB" id="A0A5D6W1C9"/>
<feature type="transmembrane region" description="Helical" evidence="2">
    <location>
        <begin position="20"/>
        <end position="42"/>
    </location>
</feature>
<keyword evidence="5" id="KW-1185">Reference proteome</keyword>
<evidence type="ECO:0000256" key="1">
    <source>
        <dbReference type="SAM" id="MobiDB-lite"/>
    </source>
</evidence>
<evidence type="ECO:0000313" key="5">
    <source>
        <dbReference type="Proteomes" id="UP000323646"/>
    </source>
</evidence>
<evidence type="ECO:0000259" key="3">
    <source>
        <dbReference type="SMART" id="SM00858"/>
    </source>
</evidence>
<dbReference type="Gene3D" id="3.90.1210.10">
    <property type="entry name" value="Antifreeze-like/N-acetylneuraminic acid synthase C-terminal domain"/>
    <property type="match status" value="1"/>
</dbReference>
<keyword evidence="2" id="KW-0812">Transmembrane</keyword>
<feature type="domain" description="SAF" evidence="3">
    <location>
        <begin position="58"/>
        <end position="120"/>
    </location>
</feature>
<proteinExistence type="predicted"/>
<feature type="region of interest" description="Disordered" evidence="1">
    <location>
        <begin position="272"/>
        <end position="309"/>
    </location>
</feature>
<organism evidence="4 5">
    <name type="scientific">Selenomonas ruminis</name>
    <dbReference type="NCBI Taxonomy" id="2593411"/>
    <lineage>
        <taxon>Bacteria</taxon>
        <taxon>Bacillati</taxon>
        <taxon>Bacillota</taxon>
        <taxon>Negativicutes</taxon>
        <taxon>Selenomonadales</taxon>
        <taxon>Selenomonadaceae</taxon>
        <taxon>Selenomonas</taxon>
    </lineage>
</organism>
<protein>
    <submittedName>
        <fullName evidence="4">Flp pilus assembly protein CpaB</fullName>
    </submittedName>
</protein>
<dbReference type="InterPro" id="IPR013974">
    <property type="entry name" value="SAF"/>
</dbReference>
<sequence length="330" mass="35389">MLKIPNSSGNFKDLLDKITYRQWVILAVMFSCFMGLLVYFSLSGVDSNTKSAGKELKVKVVVAKQDIPERTIVKDDMLKVVEVPADIVPAGAFADVAEAMDHPASTAIQQGDIVTDKKIYTDVRMAGFTGTIPPNCRAVSVAITDITGVSGFAKPGDYVDIMVISGKKEDGIKGEVLMQNVLLLAINKVGEDAAKPGDEKNSDEKDKSKDKSEGKIEGSKDAMATATVALPLDEALKLAVASQKGTIYLVLRPYNPTDLFTLDKDYFMPGDKKPATPQQPQVTPPAVTRTEPTHYTPPAPAKAPTRPVTADYGSSIEVIRGVNSSKVGVN</sequence>
<feature type="compositionally biased region" description="Low complexity" evidence="1">
    <location>
        <begin position="275"/>
        <end position="294"/>
    </location>
</feature>
<evidence type="ECO:0000313" key="4">
    <source>
        <dbReference type="EMBL" id="TYZ22261.1"/>
    </source>
</evidence>
<feature type="region of interest" description="Disordered" evidence="1">
    <location>
        <begin position="193"/>
        <end position="220"/>
    </location>
</feature>
<dbReference type="RefSeq" id="WP_149171607.1">
    <property type="nucleotide sequence ID" value="NZ_VTOY01000006.1"/>
</dbReference>
<dbReference type="Pfam" id="PF08666">
    <property type="entry name" value="SAF"/>
    <property type="match status" value="1"/>
</dbReference>
<gene>
    <name evidence="4" type="primary">cpaB</name>
    <name evidence="4" type="ORF">FZ040_08560</name>
</gene>
<keyword evidence="2" id="KW-1133">Transmembrane helix</keyword>
<dbReference type="SMART" id="SM00858">
    <property type="entry name" value="SAF"/>
    <property type="match status" value="1"/>
</dbReference>
<reference evidence="4 5" key="1">
    <citation type="submission" date="2019-08" db="EMBL/GenBank/DDBJ databases">
        <title>Selenomonas sp. mPRGC5 and Selenomonas sp. mPRGC8 isolated from ruminal fluid of dairy goat (Capra hircus).</title>
        <authorList>
            <person name="Poothong S."/>
            <person name="Nuengjamnong C."/>
            <person name="Tanasupawat S."/>
        </authorList>
    </citation>
    <scope>NUCLEOTIDE SEQUENCE [LARGE SCALE GENOMIC DNA]</scope>
    <source>
        <strain evidence="5">mPRGC5</strain>
    </source>
</reference>
<dbReference type="Proteomes" id="UP000323646">
    <property type="component" value="Unassembled WGS sequence"/>
</dbReference>